<accession>E6LG23</accession>
<dbReference type="eggNOG" id="COG5416">
    <property type="taxonomic scope" value="Bacteria"/>
</dbReference>
<dbReference type="EMBL" id="AEPV01000047">
    <property type="protein sequence ID" value="EFU73810.1"/>
    <property type="molecule type" value="Genomic_DNA"/>
</dbReference>
<feature type="coiled-coil region" evidence="5">
    <location>
        <begin position="86"/>
        <end position="113"/>
    </location>
</feature>
<dbReference type="AlphaFoldDB" id="E6LG23"/>
<proteinExistence type="predicted"/>
<comment type="caution">
    <text evidence="8">The sequence shown here is derived from an EMBL/GenBank/DDBJ whole genome shotgun (WGS) entry which is preliminary data.</text>
</comment>
<reference evidence="8 9" key="1">
    <citation type="submission" date="2010-12" db="EMBL/GenBank/DDBJ databases">
        <authorList>
            <person name="Muzny D."/>
            <person name="Qin X."/>
            <person name="Deng J."/>
            <person name="Jiang H."/>
            <person name="Liu Y."/>
            <person name="Qu J."/>
            <person name="Song X.-Z."/>
            <person name="Zhang L."/>
            <person name="Thornton R."/>
            <person name="Coyle M."/>
            <person name="Francisco L."/>
            <person name="Jackson L."/>
            <person name="Javaid M."/>
            <person name="Korchina V."/>
            <person name="Kovar C."/>
            <person name="Mata R."/>
            <person name="Mathew T."/>
            <person name="Ngo R."/>
            <person name="Nguyen L."/>
            <person name="Nguyen N."/>
            <person name="Okwuonu G."/>
            <person name="Ongeri F."/>
            <person name="Pham C."/>
            <person name="Simmons D."/>
            <person name="Wilczek-Boney K."/>
            <person name="Hale W."/>
            <person name="Jakkamsetti A."/>
            <person name="Pham P."/>
            <person name="Ruth R."/>
            <person name="San Lucas F."/>
            <person name="Warren J."/>
            <person name="Zhang J."/>
            <person name="Zhao Z."/>
            <person name="Zhou C."/>
            <person name="Zhu D."/>
            <person name="Lee S."/>
            <person name="Bess C."/>
            <person name="Blankenburg K."/>
            <person name="Forbes L."/>
            <person name="Fu Q."/>
            <person name="Gubbala S."/>
            <person name="Hirani K."/>
            <person name="Jayaseelan J.C."/>
            <person name="Lara F."/>
            <person name="Munidasa M."/>
            <person name="Palculict T."/>
            <person name="Patil S."/>
            <person name="Pu L.-L."/>
            <person name="Saada N."/>
            <person name="Tang L."/>
            <person name="Weissenberger G."/>
            <person name="Zhu Y."/>
            <person name="Hemphill L."/>
            <person name="Shang Y."/>
            <person name="Youmans B."/>
            <person name="Ayvaz T."/>
            <person name="Ross M."/>
            <person name="Santibanez J."/>
            <person name="Aqrawi P."/>
            <person name="Gross S."/>
            <person name="Joshi V."/>
            <person name="Fowler G."/>
            <person name="Nazareth L."/>
            <person name="Reid J."/>
            <person name="Worley K."/>
            <person name="Petrosino J."/>
            <person name="Highlander S."/>
            <person name="Gibbs R."/>
        </authorList>
    </citation>
    <scope>NUCLEOTIDE SEQUENCE [LARGE SCALE GENOMIC DNA]</scope>
    <source>
        <strain evidence="9">DSM 15952 / CCUG 50447 / LMG 22039 / TP 1.5</strain>
    </source>
</reference>
<dbReference type="PANTHER" id="PTHR41335:SF1">
    <property type="entry name" value="MEMBRANE PROTEIN"/>
    <property type="match status" value="1"/>
</dbReference>
<gene>
    <name evidence="8" type="ORF">HMPREF9088_1313</name>
</gene>
<dbReference type="Proteomes" id="UP000010296">
    <property type="component" value="Unassembled WGS sequence"/>
</dbReference>
<dbReference type="OrthoDB" id="2990728at2"/>
<keyword evidence="1" id="KW-1003">Cell membrane</keyword>
<protein>
    <recommendedName>
        <fullName evidence="7">Lipopolysaccharide assembly protein A domain-containing protein</fullName>
    </recommendedName>
</protein>
<evidence type="ECO:0000256" key="2">
    <source>
        <dbReference type="ARBA" id="ARBA00022692"/>
    </source>
</evidence>
<dbReference type="GO" id="GO:0005886">
    <property type="term" value="C:plasma membrane"/>
    <property type="evidence" value="ECO:0007669"/>
    <property type="project" value="InterPro"/>
</dbReference>
<feature type="domain" description="Lipopolysaccharide assembly protein A" evidence="7">
    <location>
        <begin position="24"/>
        <end position="77"/>
    </location>
</feature>
<organism evidence="8 9">
    <name type="scientific">Enterococcus italicus (strain DSM 15952 / CCUG 50447 / LMG 22039 / TP 1.5)</name>
    <dbReference type="NCBI Taxonomy" id="888064"/>
    <lineage>
        <taxon>Bacteria</taxon>
        <taxon>Bacillati</taxon>
        <taxon>Bacillota</taxon>
        <taxon>Bacilli</taxon>
        <taxon>Lactobacillales</taxon>
        <taxon>Enterococcaceae</taxon>
        <taxon>Enterococcus</taxon>
    </lineage>
</organism>
<evidence type="ECO:0000313" key="8">
    <source>
        <dbReference type="EMBL" id="EFU73810.1"/>
    </source>
</evidence>
<evidence type="ECO:0000256" key="5">
    <source>
        <dbReference type="SAM" id="Coils"/>
    </source>
</evidence>
<evidence type="ECO:0000313" key="9">
    <source>
        <dbReference type="Proteomes" id="UP000010296"/>
    </source>
</evidence>
<keyword evidence="5" id="KW-0175">Coiled coil</keyword>
<dbReference type="PATRIC" id="fig|888064.11.peg.372"/>
<keyword evidence="4 6" id="KW-0472">Membrane</keyword>
<evidence type="ECO:0000256" key="6">
    <source>
        <dbReference type="SAM" id="Phobius"/>
    </source>
</evidence>
<dbReference type="RefSeq" id="WP_007208331.1">
    <property type="nucleotide sequence ID" value="NZ_GL622241.1"/>
</dbReference>
<feature type="transmembrane region" description="Helical" evidence="6">
    <location>
        <begin position="7"/>
        <end position="25"/>
    </location>
</feature>
<feature type="transmembrane region" description="Helical" evidence="6">
    <location>
        <begin position="37"/>
        <end position="65"/>
    </location>
</feature>
<evidence type="ECO:0000256" key="3">
    <source>
        <dbReference type="ARBA" id="ARBA00022989"/>
    </source>
</evidence>
<dbReference type="Pfam" id="PF06305">
    <property type="entry name" value="LapA_dom"/>
    <property type="match status" value="1"/>
</dbReference>
<name>E6LG23_ENTI1</name>
<keyword evidence="9" id="KW-1185">Reference proteome</keyword>
<keyword evidence="3 6" id="KW-1133">Transmembrane helix</keyword>
<dbReference type="PANTHER" id="PTHR41335">
    <property type="entry name" value="MEMBRANE PROTEIN-RELATED"/>
    <property type="match status" value="1"/>
</dbReference>
<keyword evidence="2 6" id="KW-0812">Transmembrane</keyword>
<dbReference type="InterPro" id="IPR010445">
    <property type="entry name" value="LapA_dom"/>
</dbReference>
<dbReference type="HOGENOM" id="CLU_142842_1_0_9"/>
<sequence>MKNQWRIILGLILTLVIVIFAILNNKQVAINFGFTAIQAPLIIVIIGAAFIGAVVIALVATSSYVKQNKELKALRNQQITDDAVIEKRVAERKAELEREYANKAIEMQQTFDQANSVNQASLEETQTK</sequence>
<evidence type="ECO:0000256" key="1">
    <source>
        <dbReference type="ARBA" id="ARBA00022475"/>
    </source>
</evidence>
<evidence type="ECO:0000259" key="7">
    <source>
        <dbReference type="Pfam" id="PF06305"/>
    </source>
</evidence>
<evidence type="ECO:0000256" key="4">
    <source>
        <dbReference type="ARBA" id="ARBA00023136"/>
    </source>
</evidence>
<dbReference type="STRING" id="888064.HMPREF9088_1313"/>